<dbReference type="EMBL" id="BAFN01000001">
    <property type="protein sequence ID" value="GAN34875.1"/>
    <property type="molecule type" value="Genomic_DNA"/>
</dbReference>
<dbReference type="Proteomes" id="UP000032309">
    <property type="component" value="Unassembled WGS sequence"/>
</dbReference>
<evidence type="ECO:0000313" key="1">
    <source>
        <dbReference type="EMBL" id="GAN34875.1"/>
    </source>
</evidence>
<name>A0ABQ0K2B8_9BACT</name>
<accession>A0ABQ0K2B8</accession>
<reference evidence="2" key="1">
    <citation type="journal article" date="2015" name="Genome Announc.">
        <title>Draft Genome Sequence of an Anaerobic Ammonium-Oxidizing Bacterium, "Candidatus Brocadia sinica".</title>
        <authorList>
            <person name="Oshiki M."/>
            <person name="Shinyako-Hata K."/>
            <person name="Satoh H."/>
            <person name="Okabe S."/>
        </authorList>
    </citation>
    <scope>NUCLEOTIDE SEQUENCE [LARGE SCALE GENOMIC DNA]</scope>
    <source>
        <strain evidence="2">JPN1</strain>
    </source>
</reference>
<sequence>MKVSDLTVEEFEELLRKTIEDEVEDLYIMLDPTIKTKIEEGLADIREGKVVSLDDLVARRKAKRGEI</sequence>
<gene>
    <name evidence="1" type="ORF">BROSI_A3419</name>
</gene>
<organism evidence="1 2">
    <name type="scientific">Candidatus Brocadia sinica JPN1</name>
    <dbReference type="NCBI Taxonomy" id="1197129"/>
    <lineage>
        <taxon>Bacteria</taxon>
        <taxon>Pseudomonadati</taxon>
        <taxon>Planctomycetota</taxon>
        <taxon>Candidatus Brocadiia</taxon>
        <taxon>Candidatus Brocadiales</taxon>
        <taxon>Candidatus Brocadiaceae</taxon>
        <taxon>Candidatus Brocadia</taxon>
    </lineage>
</organism>
<comment type="caution">
    <text evidence="1">The sequence shown here is derived from an EMBL/GenBank/DDBJ whole genome shotgun (WGS) entry which is preliminary data.</text>
</comment>
<evidence type="ECO:0000313" key="2">
    <source>
        <dbReference type="Proteomes" id="UP000032309"/>
    </source>
</evidence>
<proteinExistence type="predicted"/>
<keyword evidence="2" id="KW-1185">Reference proteome</keyword>
<protein>
    <submittedName>
        <fullName evidence="1">Uncharacterized protein</fullName>
    </submittedName>
</protein>
<dbReference type="RefSeq" id="WP_052564821.1">
    <property type="nucleotide sequence ID" value="NZ_BAFN01000001.1"/>
</dbReference>